<dbReference type="EMBL" id="JARBHB010000010">
    <property type="protein sequence ID" value="KAJ8874555.1"/>
    <property type="molecule type" value="Genomic_DNA"/>
</dbReference>
<evidence type="ECO:0000313" key="3">
    <source>
        <dbReference type="Proteomes" id="UP001159363"/>
    </source>
</evidence>
<gene>
    <name evidence="2" type="ORF">PR048_025418</name>
</gene>
<feature type="compositionally biased region" description="Basic and acidic residues" evidence="1">
    <location>
        <begin position="29"/>
        <end position="40"/>
    </location>
</feature>
<evidence type="ECO:0000256" key="1">
    <source>
        <dbReference type="SAM" id="MobiDB-lite"/>
    </source>
</evidence>
<feature type="region of interest" description="Disordered" evidence="1">
    <location>
        <begin position="15"/>
        <end position="40"/>
    </location>
</feature>
<protein>
    <submittedName>
        <fullName evidence="2">Uncharacterized protein</fullName>
    </submittedName>
</protein>
<accession>A0ABQ9GR69</accession>
<dbReference type="Proteomes" id="UP001159363">
    <property type="component" value="Chromosome 9"/>
</dbReference>
<feature type="region of interest" description="Disordered" evidence="1">
    <location>
        <begin position="876"/>
        <end position="905"/>
    </location>
</feature>
<sequence>MKHFAVMLKKQASHLTRHNTPGISPGCRKWGDSRGKPHVPDDWSVERDDSLLVPRSAACQCTHSDRPAGRPALQGGNEQVNTHYARLLRNRYQSPSFSEGILPPVLSHHIDVTRGLSPERGLAGWRKDLGGIFEEASATRRGGLVRRAPVPPGTLSNWPGLRRHKVQTADIVRRHVSRPSMIPCAATHGIISTAVVYRASIFVFHNIAGAKFPSLLPTRAAESFLRRAARSAAMRQRGVEEVGMGNTQCFKLPNECCERLYPACFRFDIPSARWDRTEWQRCVRYYPRGPNRRVKTSDMWLDLLLSLQNIGFRCYCFVWCDNCVKADASRAAASSHDRPDYREDRTHVCVLLTSSVQLETASGIMFQGVAVQLRITGLKACGVHNDSDGNHVTKRASDGVSLSIARSEGAELARPYSLSPLMQSSSPPPPLFHHNTMEFPRPRGSGGRNSEGLRRLTGGRTLRRGRMLAAGFDGVPMTTFRVHRQDLLTIYLQRSHQEQSNEPKLESILLIVEEFPREEMILDAAPDQSPACQSHYSLCQCSQSQIFLLLVTSLAAPFARRLLLKPQPLIHTSPPGSVVRRTFIVAGLDLEGSPHPESCREKLGRTRFLGYRSPDLGSSVLAARYRITSLSSSSAHSHGMDQGQCRPATLTRLSRRQALIWRRRRTTHCGPLVWASTGSASASSRQDGAKGLHCSDFIYYCSDLVLDLPVCVVTNTVQLSEVAPCLTPVSREYCVKIPYQFLGATVAELLACSPSTKANRVQSQTGSPDFRKWESCQTMPLAGGFFLRDFPFPHPSISTLLHTHLNHPHQVSWPKSLHFTHLSSPVWDDGEWIAVTGYGSLSGGVSVYGRGKGSEGAGNVGGVGVGRGCGERAQFHLSRVRETGSKDPRTRQETEREEAPRRTENVPEVLKPRPAIAIAVFKTNPDIIETNDHYYWGLSGVVRLLAYQLCEPGSIPGGVAPGFSHVGIVPDDTAGQRVFSGVSRFPQPFHSDAALWSAHSTFIGYEDLDVKSCLNLFPSLITKLLHASGEY</sequence>
<evidence type="ECO:0000313" key="2">
    <source>
        <dbReference type="EMBL" id="KAJ8874555.1"/>
    </source>
</evidence>
<reference evidence="2 3" key="1">
    <citation type="submission" date="2023-02" db="EMBL/GenBank/DDBJ databases">
        <title>LHISI_Scaffold_Assembly.</title>
        <authorList>
            <person name="Stuart O.P."/>
            <person name="Cleave R."/>
            <person name="Magrath M.J.L."/>
            <person name="Mikheyev A.S."/>
        </authorList>
    </citation>
    <scope>NUCLEOTIDE SEQUENCE [LARGE SCALE GENOMIC DNA]</scope>
    <source>
        <strain evidence="2">Daus_M_001</strain>
        <tissue evidence="2">Leg muscle</tissue>
    </source>
</reference>
<keyword evidence="3" id="KW-1185">Reference proteome</keyword>
<proteinExistence type="predicted"/>
<comment type="caution">
    <text evidence="2">The sequence shown here is derived from an EMBL/GenBank/DDBJ whole genome shotgun (WGS) entry which is preliminary data.</text>
</comment>
<organism evidence="2 3">
    <name type="scientific">Dryococelus australis</name>
    <dbReference type="NCBI Taxonomy" id="614101"/>
    <lineage>
        <taxon>Eukaryota</taxon>
        <taxon>Metazoa</taxon>
        <taxon>Ecdysozoa</taxon>
        <taxon>Arthropoda</taxon>
        <taxon>Hexapoda</taxon>
        <taxon>Insecta</taxon>
        <taxon>Pterygota</taxon>
        <taxon>Neoptera</taxon>
        <taxon>Polyneoptera</taxon>
        <taxon>Phasmatodea</taxon>
        <taxon>Verophasmatodea</taxon>
        <taxon>Anareolatae</taxon>
        <taxon>Phasmatidae</taxon>
        <taxon>Eurycanthinae</taxon>
        <taxon>Dryococelus</taxon>
    </lineage>
</organism>
<name>A0ABQ9GR69_9NEOP</name>